<proteinExistence type="predicted"/>
<accession>A0A4V3FTF8</accession>
<organism evidence="1 2">
    <name type="scientific">Actinophytocola oryzae</name>
    <dbReference type="NCBI Taxonomy" id="502181"/>
    <lineage>
        <taxon>Bacteria</taxon>
        <taxon>Bacillati</taxon>
        <taxon>Actinomycetota</taxon>
        <taxon>Actinomycetes</taxon>
        <taxon>Pseudonocardiales</taxon>
        <taxon>Pseudonocardiaceae</taxon>
    </lineage>
</organism>
<protein>
    <submittedName>
        <fullName evidence="1">Uncharacterized protein</fullName>
    </submittedName>
</protein>
<comment type="caution">
    <text evidence="1">The sequence shown here is derived from an EMBL/GenBank/DDBJ whole genome shotgun (WGS) entry which is preliminary data.</text>
</comment>
<name>A0A4V3FTF8_9PSEU</name>
<dbReference type="Proteomes" id="UP000294927">
    <property type="component" value="Unassembled WGS sequence"/>
</dbReference>
<keyword evidence="2" id="KW-1185">Reference proteome</keyword>
<dbReference type="AlphaFoldDB" id="A0A4V3FTF8"/>
<reference evidence="1 2" key="1">
    <citation type="submission" date="2019-03" db="EMBL/GenBank/DDBJ databases">
        <title>Genomic Encyclopedia of Archaeal and Bacterial Type Strains, Phase II (KMG-II): from individual species to whole genera.</title>
        <authorList>
            <person name="Goeker M."/>
        </authorList>
    </citation>
    <scope>NUCLEOTIDE SEQUENCE [LARGE SCALE GENOMIC DNA]</scope>
    <source>
        <strain evidence="1 2">DSM 45499</strain>
    </source>
</reference>
<sequence length="106" mass="11527">MNRATTQVRFVIVDDELEVSAPPALAPLDDFLETEIGTDETMLDLIEHHVRHNSTWHFTGDACQLDLDGGTVTVKHGYTGASTTLPRADLRALLADLRTLLTGALG</sequence>
<gene>
    <name evidence="1" type="ORF">CLV71_106443</name>
</gene>
<evidence type="ECO:0000313" key="1">
    <source>
        <dbReference type="EMBL" id="TDV51091.1"/>
    </source>
</evidence>
<evidence type="ECO:0000313" key="2">
    <source>
        <dbReference type="Proteomes" id="UP000294927"/>
    </source>
</evidence>
<dbReference type="EMBL" id="SOCP01000006">
    <property type="protein sequence ID" value="TDV51091.1"/>
    <property type="molecule type" value="Genomic_DNA"/>
</dbReference>